<reference evidence="2" key="4">
    <citation type="journal article" date="2015" name="G3 (Bethesda)">
        <title>Genome sequences of three phytopathogenic species of the Magnaporthaceae family of fungi.</title>
        <authorList>
            <person name="Okagaki L.H."/>
            <person name="Nunes C.C."/>
            <person name="Sailsbery J."/>
            <person name="Clay B."/>
            <person name="Brown D."/>
            <person name="John T."/>
            <person name="Oh Y."/>
            <person name="Young N."/>
            <person name="Fitzgerald M."/>
            <person name="Haas B.J."/>
            <person name="Zeng Q."/>
            <person name="Young S."/>
            <person name="Adiconis X."/>
            <person name="Fan L."/>
            <person name="Levin J.Z."/>
            <person name="Mitchell T.K."/>
            <person name="Okubara P.A."/>
            <person name="Farman M.L."/>
            <person name="Kohn L.M."/>
            <person name="Birren B."/>
            <person name="Ma L.-J."/>
            <person name="Dean R.A."/>
        </authorList>
    </citation>
    <scope>NUCLEOTIDE SEQUENCE</scope>
    <source>
        <strain evidence="2">ATCC 64411 / 73-15</strain>
    </source>
</reference>
<gene>
    <name evidence="1" type="ORF">MAPG_08282</name>
</gene>
<dbReference type="EMBL" id="ADBL01001996">
    <property type="status" value="NOT_ANNOTATED_CDS"/>
    <property type="molecule type" value="Genomic_DNA"/>
</dbReference>
<accession>A0A0C4E6Y2</accession>
<reference evidence="1" key="2">
    <citation type="submission" date="2010-05" db="EMBL/GenBank/DDBJ databases">
        <title>The Genome Sequence of Magnaporthe poae strain ATCC 64411.</title>
        <authorList>
            <consortium name="The Broad Institute Genome Sequencing Platform"/>
            <consortium name="Broad Institute Genome Sequencing Center for Infectious Disease"/>
            <person name="Ma L.-J."/>
            <person name="Dead R."/>
            <person name="Young S."/>
            <person name="Zeng Q."/>
            <person name="Koehrsen M."/>
            <person name="Alvarado L."/>
            <person name="Berlin A."/>
            <person name="Chapman S.B."/>
            <person name="Chen Z."/>
            <person name="Freedman E."/>
            <person name="Gellesch M."/>
            <person name="Goldberg J."/>
            <person name="Griggs A."/>
            <person name="Gujja S."/>
            <person name="Heilman E.R."/>
            <person name="Heiman D."/>
            <person name="Hepburn T."/>
            <person name="Howarth C."/>
            <person name="Jen D."/>
            <person name="Larson L."/>
            <person name="Mehta T."/>
            <person name="Neiman D."/>
            <person name="Pearson M."/>
            <person name="Roberts A."/>
            <person name="Saif S."/>
            <person name="Shea T."/>
            <person name="Shenoy N."/>
            <person name="Sisk P."/>
            <person name="Stolte C."/>
            <person name="Sykes S."/>
            <person name="Walk T."/>
            <person name="White J."/>
            <person name="Yandava C."/>
            <person name="Haas B."/>
            <person name="Nusbaum C."/>
            <person name="Birren B."/>
        </authorList>
    </citation>
    <scope>NUCLEOTIDE SEQUENCE</scope>
    <source>
        <strain evidence="1">ATCC 64411</strain>
    </source>
</reference>
<reference evidence="3" key="1">
    <citation type="submission" date="2010-05" db="EMBL/GenBank/DDBJ databases">
        <title>The genome sequence of Magnaporthe poae strain ATCC 64411.</title>
        <authorList>
            <person name="Ma L.-J."/>
            <person name="Dead R."/>
            <person name="Young S."/>
            <person name="Zeng Q."/>
            <person name="Koehrsen M."/>
            <person name="Alvarado L."/>
            <person name="Berlin A."/>
            <person name="Chapman S.B."/>
            <person name="Chen Z."/>
            <person name="Freedman E."/>
            <person name="Gellesch M."/>
            <person name="Goldberg J."/>
            <person name="Griggs A."/>
            <person name="Gujja S."/>
            <person name="Heilman E.R."/>
            <person name="Heiman D."/>
            <person name="Hepburn T."/>
            <person name="Howarth C."/>
            <person name="Jen D."/>
            <person name="Larson L."/>
            <person name="Mehta T."/>
            <person name="Neiman D."/>
            <person name="Pearson M."/>
            <person name="Roberts A."/>
            <person name="Saif S."/>
            <person name="Shea T."/>
            <person name="Shenoy N."/>
            <person name="Sisk P."/>
            <person name="Stolte C."/>
            <person name="Sykes S."/>
            <person name="Walk T."/>
            <person name="White J."/>
            <person name="Yandava C."/>
            <person name="Haas B."/>
            <person name="Nusbaum C."/>
            <person name="Birren B."/>
        </authorList>
    </citation>
    <scope>NUCLEOTIDE SEQUENCE [LARGE SCALE GENOMIC DNA]</scope>
    <source>
        <strain evidence="3">ATCC 64411 / 73-15</strain>
    </source>
</reference>
<reference evidence="1" key="3">
    <citation type="submission" date="2011-03" db="EMBL/GenBank/DDBJ databases">
        <title>Annotation of Magnaporthe poae ATCC 64411.</title>
        <authorList>
            <person name="Ma L.-J."/>
            <person name="Dead R."/>
            <person name="Young S.K."/>
            <person name="Zeng Q."/>
            <person name="Gargeya S."/>
            <person name="Fitzgerald M."/>
            <person name="Haas B."/>
            <person name="Abouelleil A."/>
            <person name="Alvarado L."/>
            <person name="Arachchi H.M."/>
            <person name="Berlin A."/>
            <person name="Brown A."/>
            <person name="Chapman S.B."/>
            <person name="Chen Z."/>
            <person name="Dunbar C."/>
            <person name="Freedman E."/>
            <person name="Gearin G."/>
            <person name="Gellesch M."/>
            <person name="Goldberg J."/>
            <person name="Griggs A."/>
            <person name="Gujja S."/>
            <person name="Heiman D."/>
            <person name="Howarth C."/>
            <person name="Larson L."/>
            <person name="Lui A."/>
            <person name="MacDonald P.J.P."/>
            <person name="Mehta T."/>
            <person name="Montmayeur A."/>
            <person name="Murphy C."/>
            <person name="Neiman D."/>
            <person name="Pearson M."/>
            <person name="Priest M."/>
            <person name="Roberts A."/>
            <person name="Saif S."/>
            <person name="Shea T."/>
            <person name="Shenoy N."/>
            <person name="Sisk P."/>
            <person name="Stolte C."/>
            <person name="Sykes S."/>
            <person name="Yandava C."/>
            <person name="Wortman J."/>
            <person name="Nusbaum C."/>
            <person name="Birren B."/>
        </authorList>
    </citation>
    <scope>NUCLEOTIDE SEQUENCE</scope>
    <source>
        <strain evidence="1">ATCC 64411</strain>
    </source>
</reference>
<dbReference type="VEuPathDB" id="FungiDB:MAPG_08282"/>
<dbReference type="EnsemblFungi" id="MAPG_08282T0">
    <property type="protein sequence ID" value="MAPG_08282T0"/>
    <property type="gene ID" value="MAPG_08282"/>
</dbReference>
<sequence length="111" mass="11784">MPTTELRRVVKTQGELVTQANLTSTLQPLVSNAQVRVVKVGVTTRDKVLSPIFSLRTGDRVDGTAITIDELAALSATRATALLRAAGLPTSGTVIERRSRLAQAMGVMLAL</sequence>
<name>A0A0C4E6Y2_MAGP6</name>
<evidence type="ECO:0000313" key="3">
    <source>
        <dbReference type="Proteomes" id="UP000011715"/>
    </source>
</evidence>
<protein>
    <submittedName>
        <fullName evidence="1 2">Uncharacterized protein</fullName>
    </submittedName>
</protein>
<keyword evidence="3" id="KW-1185">Reference proteome</keyword>
<dbReference type="AlphaFoldDB" id="A0A0C4E6Y2"/>
<organism evidence="2 3">
    <name type="scientific">Magnaporthiopsis poae (strain ATCC 64411 / 73-15)</name>
    <name type="common">Kentucky bluegrass fungus</name>
    <name type="synonym">Magnaporthe poae</name>
    <dbReference type="NCBI Taxonomy" id="644358"/>
    <lineage>
        <taxon>Eukaryota</taxon>
        <taxon>Fungi</taxon>
        <taxon>Dikarya</taxon>
        <taxon>Ascomycota</taxon>
        <taxon>Pezizomycotina</taxon>
        <taxon>Sordariomycetes</taxon>
        <taxon>Sordariomycetidae</taxon>
        <taxon>Magnaporthales</taxon>
        <taxon>Magnaporthaceae</taxon>
        <taxon>Magnaporthiopsis</taxon>
    </lineage>
</organism>
<proteinExistence type="predicted"/>
<evidence type="ECO:0000313" key="2">
    <source>
        <dbReference type="EnsemblFungi" id="MAPG_08282T0"/>
    </source>
</evidence>
<reference evidence="2" key="5">
    <citation type="submission" date="2015-06" db="UniProtKB">
        <authorList>
            <consortium name="EnsemblFungi"/>
        </authorList>
    </citation>
    <scope>IDENTIFICATION</scope>
    <source>
        <strain evidence="2">ATCC 64411</strain>
    </source>
</reference>
<dbReference type="EMBL" id="GL876972">
    <property type="protein sequence ID" value="KLU89308.1"/>
    <property type="molecule type" value="Genomic_DNA"/>
</dbReference>
<evidence type="ECO:0000313" key="1">
    <source>
        <dbReference type="EMBL" id="KLU89308.1"/>
    </source>
</evidence>
<dbReference type="OrthoDB" id="3641511at2759"/>
<dbReference type="Proteomes" id="UP000011715">
    <property type="component" value="Unassembled WGS sequence"/>
</dbReference>